<keyword evidence="2" id="KW-1133">Transmembrane helix</keyword>
<reference evidence="4" key="1">
    <citation type="journal article" date="2019" name="Int. J. Syst. Evol. Microbiol.">
        <title>The Global Catalogue of Microorganisms (GCM) 10K type strain sequencing project: providing services to taxonomists for standard genome sequencing and annotation.</title>
        <authorList>
            <consortium name="The Broad Institute Genomics Platform"/>
            <consortium name="The Broad Institute Genome Sequencing Center for Infectious Disease"/>
            <person name="Wu L."/>
            <person name="Ma J."/>
        </authorList>
    </citation>
    <scope>NUCLEOTIDE SEQUENCE [LARGE SCALE GENOMIC DNA]</scope>
    <source>
        <strain evidence="4">JCM 9458</strain>
    </source>
</reference>
<comment type="caution">
    <text evidence="3">The sequence shown here is derived from an EMBL/GenBank/DDBJ whole genome shotgun (WGS) entry which is preliminary data.</text>
</comment>
<evidence type="ECO:0008006" key="5">
    <source>
        <dbReference type="Google" id="ProtNLM"/>
    </source>
</evidence>
<dbReference type="Proteomes" id="UP001501676">
    <property type="component" value="Unassembled WGS sequence"/>
</dbReference>
<feature type="compositionally biased region" description="Basic residues" evidence="1">
    <location>
        <begin position="160"/>
        <end position="176"/>
    </location>
</feature>
<evidence type="ECO:0000313" key="4">
    <source>
        <dbReference type="Proteomes" id="UP001501676"/>
    </source>
</evidence>
<evidence type="ECO:0000256" key="2">
    <source>
        <dbReference type="SAM" id="Phobius"/>
    </source>
</evidence>
<evidence type="ECO:0000256" key="1">
    <source>
        <dbReference type="SAM" id="MobiDB-lite"/>
    </source>
</evidence>
<dbReference type="EMBL" id="BAAAYN010000012">
    <property type="protein sequence ID" value="GAA3385933.1"/>
    <property type="molecule type" value="Genomic_DNA"/>
</dbReference>
<accession>A0ABP6SW58</accession>
<sequence length="176" mass="18219">MRNRWARIGVVVAVLVVVNFAARLVLRLANGASEDVEFTTALTSLVGMGLVVAVAGFLTARRYLLSVTAGDLFFDILIASLVVTVVGPFVSGGTPFGSGAGQWIIQLLVCVGALVVGGAIGVLLAIAFGLDPKSRAWGAYASQVKLPAKATRPGKATTKPAKKAQPAKKRTSAKRS</sequence>
<gene>
    <name evidence="3" type="ORF">GCM10020369_21380</name>
</gene>
<feature type="transmembrane region" description="Helical" evidence="2">
    <location>
        <begin position="7"/>
        <end position="26"/>
    </location>
</feature>
<feature type="compositionally biased region" description="Low complexity" evidence="1">
    <location>
        <begin position="147"/>
        <end position="159"/>
    </location>
</feature>
<feature type="transmembrane region" description="Helical" evidence="2">
    <location>
        <begin position="103"/>
        <end position="130"/>
    </location>
</feature>
<proteinExistence type="predicted"/>
<feature type="region of interest" description="Disordered" evidence="1">
    <location>
        <begin position="147"/>
        <end position="176"/>
    </location>
</feature>
<name>A0ABP6SW58_9ACTN</name>
<protein>
    <recommendedName>
        <fullName evidence="5">Integral membrane protein</fullName>
    </recommendedName>
</protein>
<feature type="transmembrane region" description="Helical" evidence="2">
    <location>
        <begin position="72"/>
        <end position="91"/>
    </location>
</feature>
<dbReference type="RefSeq" id="WP_345727863.1">
    <property type="nucleotide sequence ID" value="NZ_BAAAYN010000012.1"/>
</dbReference>
<keyword evidence="2" id="KW-0812">Transmembrane</keyword>
<keyword evidence="2" id="KW-0472">Membrane</keyword>
<evidence type="ECO:0000313" key="3">
    <source>
        <dbReference type="EMBL" id="GAA3385933.1"/>
    </source>
</evidence>
<organism evidence="3 4">
    <name type="scientific">Cryptosporangium minutisporangium</name>
    <dbReference type="NCBI Taxonomy" id="113569"/>
    <lineage>
        <taxon>Bacteria</taxon>
        <taxon>Bacillati</taxon>
        <taxon>Actinomycetota</taxon>
        <taxon>Actinomycetes</taxon>
        <taxon>Cryptosporangiales</taxon>
        <taxon>Cryptosporangiaceae</taxon>
        <taxon>Cryptosporangium</taxon>
    </lineage>
</organism>
<keyword evidence="4" id="KW-1185">Reference proteome</keyword>
<feature type="transmembrane region" description="Helical" evidence="2">
    <location>
        <begin position="38"/>
        <end position="60"/>
    </location>
</feature>